<dbReference type="Proteomes" id="UP000078335">
    <property type="component" value="Unassembled WGS sequence"/>
</dbReference>
<dbReference type="OrthoDB" id="7477356at2"/>
<reference evidence="4 5" key="1">
    <citation type="journal article" date="2016" name="Front. Microbiol.">
        <title>Genomic Resource of Rice Seed Associated Bacteria.</title>
        <authorList>
            <person name="Midha S."/>
            <person name="Bansal K."/>
            <person name="Sharma S."/>
            <person name="Kumar N."/>
            <person name="Patil P.P."/>
            <person name="Chaudhry V."/>
            <person name="Patil P.B."/>
        </authorList>
    </citation>
    <scope>NUCLEOTIDE SEQUENCE [LARGE SCALE GENOMIC DNA]</scope>
    <source>
        <strain evidence="2 5">NS263</strain>
        <strain evidence="3 4">NS359</strain>
    </source>
</reference>
<dbReference type="InterPro" id="IPR012340">
    <property type="entry name" value="NA-bd_OB-fold"/>
</dbReference>
<dbReference type="InterPro" id="IPR050181">
    <property type="entry name" value="Cold_shock_domain"/>
</dbReference>
<evidence type="ECO:0000313" key="5">
    <source>
        <dbReference type="Proteomes" id="UP000078335"/>
    </source>
</evidence>
<dbReference type="EMBL" id="LDRC01000089">
    <property type="protein sequence ID" value="KTR49005.1"/>
    <property type="molecule type" value="Genomic_DNA"/>
</dbReference>
<gene>
    <name evidence="2" type="ORF">NS263_14620</name>
    <name evidence="3" type="ORF">NS359_14465</name>
</gene>
<dbReference type="PATRIC" id="fig|465820.3.peg.3296"/>
<feature type="domain" description="CSD" evidence="1">
    <location>
        <begin position="1"/>
        <end position="64"/>
    </location>
</feature>
<evidence type="ECO:0000313" key="2">
    <source>
        <dbReference type="EMBL" id="KTR37981.1"/>
    </source>
</evidence>
<sequence length="125" mass="13551">MPTGKVKFYDDQKGFGFITGDDGEPVFLHASSLPDGVTSVKAGTRLEYGVVQGKKGSQALSVRLLEPAPSLAKMSRRSADDMAVIVEDLVKELDRISGDLRHGRYPKNGERIAAILRHVADQLDA</sequence>
<dbReference type="CDD" id="cd04458">
    <property type="entry name" value="CSP_CDS"/>
    <property type="match status" value="1"/>
</dbReference>
<dbReference type="STRING" id="465820.NS263_14620"/>
<dbReference type="InterPro" id="IPR011129">
    <property type="entry name" value="CSD"/>
</dbReference>
<dbReference type="SMART" id="SM00357">
    <property type="entry name" value="CSP"/>
    <property type="match status" value="1"/>
</dbReference>
<dbReference type="EMBL" id="LDRB01000094">
    <property type="protein sequence ID" value="KTR37981.1"/>
    <property type="molecule type" value="Genomic_DNA"/>
</dbReference>
<dbReference type="GO" id="GO:0003676">
    <property type="term" value="F:nucleic acid binding"/>
    <property type="evidence" value="ECO:0007669"/>
    <property type="project" value="InterPro"/>
</dbReference>
<dbReference type="Pfam" id="PF00313">
    <property type="entry name" value="CSD"/>
    <property type="match status" value="1"/>
</dbReference>
<protein>
    <submittedName>
        <fullName evidence="3">Cold-shock protein</fullName>
    </submittedName>
</protein>
<proteinExistence type="predicted"/>
<name>A0A147DN26_9MICO</name>
<organism evidence="3 4">
    <name type="scientific">Curtobacterium oceanosedimentum</name>
    <dbReference type="NCBI Taxonomy" id="465820"/>
    <lineage>
        <taxon>Bacteria</taxon>
        <taxon>Bacillati</taxon>
        <taxon>Actinomycetota</taxon>
        <taxon>Actinomycetes</taxon>
        <taxon>Micrococcales</taxon>
        <taxon>Microbacteriaceae</taxon>
        <taxon>Curtobacterium</taxon>
    </lineage>
</organism>
<dbReference type="Proteomes" id="UP000072763">
    <property type="component" value="Unassembled WGS sequence"/>
</dbReference>
<dbReference type="PRINTS" id="PR00050">
    <property type="entry name" value="COLDSHOCK"/>
</dbReference>
<keyword evidence="5" id="KW-1185">Reference proteome</keyword>
<evidence type="ECO:0000313" key="4">
    <source>
        <dbReference type="Proteomes" id="UP000072763"/>
    </source>
</evidence>
<comment type="caution">
    <text evidence="3">The sequence shown here is derived from an EMBL/GenBank/DDBJ whole genome shotgun (WGS) entry which is preliminary data.</text>
</comment>
<dbReference type="PROSITE" id="PS51857">
    <property type="entry name" value="CSD_2"/>
    <property type="match status" value="1"/>
</dbReference>
<evidence type="ECO:0000259" key="1">
    <source>
        <dbReference type="PROSITE" id="PS51857"/>
    </source>
</evidence>
<dbReference type="Gene3D" id="2.40.50.140">
    <property type="entry name" value="Nucleic acid-binding proteins"/>
    <property type="match status" value="1"/>
</dbReference>
<dbReference type="AlphaFoldDB" id="A0A147DN26"/>
<dbReference type="RefSeq" id="WP_058729979.1">
    <property type="nucleotide sequence ID" value="NZ_LDRB01000094.1"/>
</dbReference>
<evidence type="ECO:0000313" key="3">
    <source>
        <dbReference type="EMBL" id="KTR49005.1"/>
    </source>
</evidence>
<dbReference type="SUPFAM" id="SSF50249">
    <property type="entry name" value="Nucleic acid-binding proteins"/>
    <property type="match status" value="1"/>
</dbReference>
<accession>A0A147DN26</accession>
<dbReference type="PANTHER" id="PTHR11544">
    <property type="entry name" value="COLD SHOCK DOMAIN CONTAINING PROTEINS"/>
    <property type="match status" value="1"/>
</dbReference>
<dbReference type="InterPro" id="IPR002059">
    <property type="entry name" value="CSP_DNA-bd"/>
</dbReference>